<keyword evidence="8" id="KW-1185">Reference proteome</keyword>
<keyword evidence="5" id="KW-0175">Coiled coil</keyword>
<evidence type="ECO:0000313" key="8">
    <source>
        <dbReference type="Proteomes" id="UP000835206"/>
    </source>
</evidence>
<dbReference type="Pfam" id="PF09368">
    <property type="entry name" value="Sas10"/>
    <property type="match status" value="1"/>
</dbReference>
<keyword evidence="4" id="KW-0539">Nucleus</keyword>
<accession>A0A9B7HXM6</accession>
<gene>
    <name evidence="9" type="primary">LOC100645057</name>
</gene>
<feature type="compositionally biased region" description="Acidic residues" evidence="6">
    <location>
        <begin position="104"/>
        <end position="125"/>
    </location>
</feature>
<dbReference type="Proteomes" id="UP000835206">
    <property type="component" value="Chromosome 12"/>
</dbReference>
<dbReference type="CTD" id="31447"/>
<evidence type="ECO:0000256" key="1">
    <source>
        <dbReference type="ARBA" id="ARBA00004123"/>
    </source>
</evidence>
<dbReference type="PANTHER" id="PTHR13237:SF8">
    <property type="entry name" value="SOMETHING ABOUT SILENCING PROTEIN 10"/>
    <property type="match status" value="1"/>
</dbReference>
<proteinExistence type="inferred from homology"/>
<evidence type="ECO:0000256" key="2">
    <source>
        <dbReference type="ARBA" id="ARBA00010979"/>
    </source>
</evidence>
<sequence>MKLNCLRSYINFSIKILIKILSFVEKLVICLLSGTLCVCTIKMTEMNEETMDLEDVNIDEVINSEEEYSENERELLRKVRDRQSSESYDSDYEVYGLHNANEQNQDDTENEVQTDSMESDIEGLQEDSNLPNEKAWGKKKKAYYSTDFVDPDYTNISQKDLAQAEMEEEEARNIQKRLAEQLDDIDFGLDFIQTKNDDQKAYESAEQFIKTDLSKLSKRQKQIMMQKESPEFTVLVNDFKDHMAEARDSLAPFLKLIKDGILPNCPTVSFIKTKYHLLLNYCINISFYLMLKAKRLPVNSHPIIKRLAQYRQLLNQLESAQGNLIQEIQEMLTAEREGKVLYNILNGNKININEQKTYRFKEKANCVKRSTNEIINADSLESELKTENVNEEKFLYNSKEKMESTDMPDLVVEDQGKRAITYQIAKNKGLTPYRKKEQRNPRVKHRNKYRKAKIRRKGAIREVRKEVTRYAGEISGIKASVKKSIKLK</sequence>
<evidence type="ECO:0000259" key="7">
    <source>
        <dbReference type="Pfam" id="PF09368"/>
    </source>
</evidence>
<dbReference type="AlphaFoldDB" id="A0A9B7HXM6"/>
<evidence type="ECO:0000256" key="3">
    <source>
        <dbReference type="ARBA" id="ARBA00022553"/>
    </source>
</evidence>
<evidence type="ECO:0000256" key="6">
    <source>
        <dbReference type="SAM" id="MobiDB-lite"/>
    </source>
</evidence>
<feature type="domain" description="Sas10 C-terminal" evidence="7">
    <location>
        <begin position="415"/>
        <end position="487"/>
    </location>
</feature>
<dbReference type="GO" id="GO:0000462">
    <property type="term" value="P:maturation of SSU-rRNA from tricistronic rRNA transcript (SSU-rRNA, 5.8S rRNA, LSU-rRNA)"/>
    <property type="evidence" value="ECO:0007669"/>
    <property type="project" value="TreeGrafter"/>
</dbReference>
<name>A0A9B7HXM6_BOMTE</name>
<evidence type="ECO:0000256" key="5">
    <source>
        <dbReference type="SAM" id="Coils"/>
    </source>
</evidence>
<dbReference type="GO" id="GO:0032040">
    <property type="term" value="C:small-subunit processome"/>
    <property type="evidence" value="ECO:0007669"/>
    <property type="project" value="TreeGrafter"/>
</dbReference>
<feature type="coiled-coil region" evidence="5">
    <location>
        <begin position="307"/>
        <end position="337"/>
    </location>
</feature>
<dbReference type="InterPro" id="IPR007146">
    <property type="entry name" value="Sas10/Utp3/C1D"/>
</dbReference>
<comment type="similarity">
    <text evidence="2">Belongs to the SAS10 family.</text>
</comment>
<dbReference type="PANTHER" id="PTHR13237">
    <property type="entry name" value="SOMETHING ABOUT SILENCING PROTEIN 10-RELATED"/>
    <property type="match status" value="1"/>
</dbReference>
<evidence type="ECO:0000313" key="9">
    <source>
        <dbReference type="RefSeq" id="XP_020721718.2"/>
    </source>
</evidence>
<reference evidence="9" key="1">
    <citation type="submission" date="2025-08" db="UniProtKB">
        <authorList>
            <consortium name="RefSeq"/>
        </authorList>
    </citation>
    <scope>IDENTIFICATION</scope>
</reference>
<feature type="region of interest" description="Disordered" evidence="6">
    <location>
        <begin position="99"/>
        <end position="132"/>
    </location>
</feature>
<evidence type="ECO:0000256" key="4">
    <source>
        <dbReference type="ARBA" id="ARBA00023242"/>
    </source>
</evidence>
<protein>
    <submittedName>
        <fullName evidence="9">Something about silencing protein 10 isoform X1</fullName>
    </submittedName>
</protein>
<dbReference type="Pfam" id="PF04000">
    <property type="entry name" value="Sas10_Utp3"/>
    <property type="match status" value="1"/>
</dbReference>
<keyword evidence="3" id="KW-0597">Phosphoprotein</keyword>
<organism evidence="8 9">
    <name type="scientific">Bombus terrestris</name>
    <name type="common">Buff-tailed bumblebee</name>
    <name type="synonym">Apis terrestris</name>
    <dbReference type="NCBI Taxonomy" id="30195"/>
    <lineage>
        <taxon>Eukaryota</taxon>
        <taxon>Metazoa</taxon>
        <taxon>Ecdysozoa</taxon>
        <taxon>Arthropoda</taxon>
        <taxon>Hexapoda</taxon>
        <taxon>Insecta</taxon>
        <taxon>Pterygota</taxon>
        <taxon>Neoptera</taxon>
        <taxon>Endopterygota</taxon>
        <taxon>Hymenoptera</taxon>
        <taxon>Apocrita</taxon>
        <taxon>Aculeata</taxon>
        <taxon>Apoidea</taxon>
        <taxon>Anthophila</taxon>
        <taxon>Apidae</taxon>
        <taxon>Bombus</taxon>
        <taxon>Bombus</taxon>
    </lineage>
</organism>
<dbReference type="RefSeq" id="XP_020721718.2">
    <property type="nucleotide sequence ID" value="XM_020866059.2"/>
</dbReference>
<dbReference type="InterPro" id="IPR018972">
    <property type="entry name" value="Sas10_C_dom"/>
</dbReference>
<comment type="subcellular location">
    <subcellularLocation>
        <location evidence="1">Nucleus</location>
    </subcellularLocation>
</comment>
<dbReference type="OrthoDB" id="1924577at2759"/>
<dbReference type="GeneID" id="100645057"/>